<keyword evidence="4 7" id="KW-0812">Transmembrane</keyword>
<dbReference type="Proteomes" id="UP001065593">
    <property type="component" value="Unassembled WGS sequence"/>
</dbReference>
<gene>
    <name evidence="9" type="primary">comG2</name>
    <name evidence="9" type="ORF">LYSBPC_17750</name>
</gene>
<dbReference type="Pfam" id="PF00482">
    <property type="entry name" value="T2SSF"/>
    <property type="match status" value="2"/>
</dbReference>
<protein>
    <submittedName>
        <fullName evidence="9">Secretion system protein F</fullName>
    </submittedName>
</protein>
<evidence type="ECO:0000256" key="6">
    <source>
        <dbReference type="ARBA" id="ARBA00023136"/>
    </source>
</evidence>
<dbReference type="NCBIfam" id="NF041012">
    <property type="entry name" value="T4P_ComGB"/>
    <property type="match status" value="1"/>
</dbReference>
<evidence type="ECO:0000256" key="2">
    <source>
        <dbReference type="ARBA" id="ARBA00005745"/>
    </source>
</evidence>
<keyword evidence="6 7" id="KW-0472">Membrane</keyword>
<evidence type="ECO:0000313" key="10">
    <source>
        <dbReference type="Proteomes" id="UP001065593"/>
    </source>
</evidence>
<evidence type="ECO:0000256" key="4">
    <source>
        <dbReference type="ARBA" id="ARBA00022692"/>
    </source>
</evidence>
<dbReference type="Gene3D" id="1.20.81.30">
    <property type="entry name" value="Type II secretion system (T2SS), domain F"/>
    <property type="match status" value="2"/>
</dbReference>
<feature type="domain" description="Type II secretion system protein GspF" evidence="8">
    <location>
        <begin position="227"/>
        <end position="349"/>
    </location>
</feature>
<dbReference type="InterPro" id="IPR018076">
    <property type="entry name" value="T2SS_GspF_dom"/>
</dbReference>
<accession>A0ABQ5NJW2</accession>
<dbReference type="RefSeq" id="WP_264988409.1">
    <property type="nucleotide sequence ID" value="NZ_BRZA01000002.1"/>
</dbReference>
<dbReference type="PRINTS" id="PR00812">
    <property type="entry name" value="BCTERIALGSPF"/>
</dbReference>
<feature type="transmembrane region" description="Helical" evidence="7">
    <location>
        <begin position="178"/>
        <end position="197"/>
    </location>
</feature>
<keyword evidence="10" id="KW-1185">Reference proteome</keyword>
<feature type="transmembrane region" description="Helical" evidence="7">
    <location>
        <begin position="124"/>
        <end position="146"/>
    </location>
</feature>
<proteinExistence type="inferred from homology"/>
<dbReference type="InterPro" id="IPR042094">
    <property type="entry name" value="T2SS_GspF_sf"/>
</dbReference>
<organism evidence="9 10">
    <name type="scientific">Lysinibacillus piscis</name>
    <dbReference type="NCBI Taxonomy" id="2518931"/>
    <lineage>
        <taxon>Bacteria</taxon>
        <taxon>Bacillati</taxon>
        <taxon>Bacillota</taxon>
        <taxon>Bacilli</taxon>
        <taxon>Bacillales</taxon>
        <taxon>Bacillaceae</taxon>
        <taxon>Lysinibacillus</taxon>
    </lineage>
</organism>
<dbReference type="EMBL" id="BRZA01000002">
    <property type="protein sequence ID" value="GLC88648.1"/>
    <property type="molecule type" value="Genomic_DNA"/>
</dbReference>
<comment type="subcellular location">
    <subcellularLocation>
        <location evidence="1">Cell membrane</location>
        <topology evidence="1">Multi-pass membrane protein</topology>
    </subcellularLocation>
</comment>
<evidence type="ECO:0000256" key="7">
    <source>
        <dbReference type="SAM" id="Phobius"/>
    </source>
</evidence>
<feature type="transmembrane region" description="Helical" evidence="7">
    <location>
        <begin position="331"/>
        <end position="354"/>
    </location>
</feature>
<dbReference type="InterPro" id="IPR047692">
    <property type="entry name" value="T4P_ComGB"/>
</dbReference>
<comment type="similarity">
    <text evidence="2">Belongs to the GSP F family.</text>
</comment>
<sequence>MWLRQWTDNIKQTFRRNTKWRVREQADFFHRLSILMQEGYLFPQAIAILLPHHVKAYDEMQFFIDEKLRQGGGVTSVLMQLQLAKPYLVAITVAESNGHMIEAFHGIAKQMALQKAIKDKLSKLLIYPIVLTVFLVFLFFVFRTLFFPNIEQMVVNRVTNQEYSSITLAKFLLHMPDAFIMSGGAVVGSGLLFMLYIKRYKVAKQLHIVAKIPIVKRYIRLSVTRQFAVYLGSLLQSGFSLQASLRVLEEQPHQPSLQYLAQAIKERVMFGDTLTQAVQFMEIWQKDFAVFIHHGEQSGYLGKELMVYSELLTEKQQQWLQRVLAFVQPTFFILIAICIVAAYISILLPIYQMIEFV</sequence>
<dbReference type="InterPro" id="IPR003004">
    <property type="entry name" value="GspF/PilC"/>
</dbReference>
<keyword evidence="5 7" id="KW-1133">Transmembrane helix</keyword>
<evidence type="ECO:0000256" key="1">
    <source>
        <dbReference type="ARBA" id="ARBA00004651"/>
    </source>
</evidence>
<name>A0ABQ5NJW2_9BACI</name>
<evidence type="ECO:0000256" key="5">
    <source>
        <dbReference type="ARBA" id="ARBA00022989"/>
    </source>
</evidence>
<reference evidence="9" key="1">
    <citation type="submission" date="2022-08" db="EMBL/GenBank/DDBJ databases">
        <title>Draft genome sequence of Lysinibacillus sp. strain KH24.</title>
        <authorList>
            <person name="Kanbe H."/>
            <person name="Itoh H."/>
        </authorList>
    </citation>
    <scope>NUCLEOTIDE SEQUENCE</scope>
    <source>
        <strain evidence="9">KH24</strain>
    </source>
</reference>
<dbReference type="PANTHER" id="PTHR30012:SF0">
    <property type="entry name" value="TYPE II SECRETION SYSTEM PROTEIN F-RELATED"/>
    <property type="match status" value="1"/>
</dbReference>
<evidence type="ECO:0000259" key="8">
    <source>
        <dbReference type="Pfam" id="PF00482"/>
    </source>
</evidence>
<feature type="domain" description="Type II secretion system protein GspF" evidence="8">
    <location>
        <begin position="28"/>
        <end position="148"/>
    </location>
</feature>
<evidence type="ECO:0000256" key="3">
    <source>
        <dbReference type="ARBA" id="ARBA00022475"/>
    </source>
</evidence>
<evidence type="ECO:0000313" key="9">
    <source>
        <dbReference type="EMBL" id="GLC88648.1"/>
    </source>
</evidence>
<keyword evidence="3" id="KW-1003">Cell membrane</keyword>
<comment type="caution">
    <text evidence="9">The sequence shown here is derived from an EMBL/GenBank/DDBJ whole genome shotgun (WGS) entry which is preliminary data.</text>
</comment>
<dbReference type="PANTHER" id="PTHR30012">
    <property type="entry name" value="GENERAL SECRETION PATHWAY PROTEIN"/>
    <property type="match status" value="1"/>
</dbReference>